<proteinExistence type="inferred from homology"/>
<keyword evidence="4" id="KW-0175">Coiled coil</keyword>
<dbReference type="CDD" id="cd23156">
    <property type="entry name" value="Prefoldin_3"/>
    <property type="match status" value="1"/>
</dbReference>
<name>A0A7R9F2L5_9NEOP</name>
<dbReference type="Gene3D" id="1.10.287.370">
    <property type="match status" value="1"/>
</dbReference>
<evidence type="ECO:0000256" key="4">
    <source>
        <dbReference type="SAM" id="Coils"/>
    </source>
</evidence>
<evidence type="ECO:0000256" key="3">
    <source>
        <dbReference type="PIRNR" id="PIRNR016396"/>
    </source>
</evidence>
<dbReference type="Pfam" id="PF02996">
    <property type="entry name" value="Prefoldin"/>
    <property type="match status" value="1"/>
</dbReference>
<dbReference type="GO" id="GO:0005737">
    <property type="term" value="C:cytoplasm"/>
    <property type="evidence" value="ECO:0007669"/>
    <property type="project" value="TreeGrafter"/>
</dbReference>
<evidence type="ECO:0000256" key="2">
    <source>
        <dbReference type="ARBA" id="ARBA00023186"/>
    </source>
</evidence>
<comment type="subunit">
    <text evidence="3">Heterohexamer of two PFD-alpha type and four PFD-beta type subunits.</text>
</comment>
<dbReference type="GO" id="GO:0006457">
    <property type="term" value="P:protein folding"/>
    <property type="evidence" value="ECO:0007669"/>
    <property type="project" value="UniProtKB-UniRule"/>
</dbReference>
<organism evidence="5">
    <name type="scientific">Timema bartmani</name>
    <dbReference type="NCBI Taxonomy" id="61472"/>
    <lineage>
        <taxon>Eukaryota</taxon>
        <taxon>Metazoa</taxon>
        <taxon>Ecdysozoa</taxon>
        <taxon>Arthropoda</taxon>
        <taxon>Hexapoda</taxon>
        <taxon>Insecta</taxon>
        <taxon>Pterygota</taxon>
        <taxon>Neoptera</taxon>
        <taxon>Polyneoptera</taxon>
        <taxon>Phasmatodea</taxon>
        <taxon>Timematodea</taxon>
        <taxon>Timematoidea</taxon>
        <taxon>Timematidae</taxon>
        <taxon>Timema</taxon>
    </lineage>
</organism>
<dbReference type="AlphaFoldDB" id="A0A7R9F2L5"/>
<dbReference type="PANTHER" id="PTHR12409:SF0">
    <property type="entry name" value="PREFOLDIN SUBUNIT 3"/>
    <property type="match status" value="1"/>
</dbReference>
<protein>
    <recommendedName>
        <fullName evidence="3">Prefoldin subunit 3</fullName>
    </recommendedName>
</protein>
<keyword evidence="2 3" id="KW-0143">Chaperone</keyword>
<dbReference type="SUPFAM" id="SSF46579">
    <property type="entry name" value="Prefoldin"/>
    <property type="match status" value="1"/>
</dbReference>
<evidence type="ECO:0000256" key="1">
    <source>
        <dbReference type="ARBA" id="ARBA00010048"/>
    </source>
</evidence>
<comment type="function">
    <text evidence="3">Binds specifically to cytosolic chaperonin (c-CPN) and transfers target proteins to it. Binds to nascent polypeptide chain and promotes folding in an environment in which there are many competing pathways for nonnative proteins.</text>
</comment>
<dbReference type="InterPro" id="IPR004127">
    <property type="entry name" value="Prefoldin_subunit_alpha"/>
</dbReference>
<evidence type="ECO:0000313" key="5">
    <source>
        <dbReference type="EMBL" id="CAD7444693.1"/>
    </source>
</evidence>
<dbReference type="GO" id="GO:0007021">
    <property type="term" value="P:tubulin complex assembly"/>
    <property type="evidence" value="ECO:0007669"/>
    <property type="project" value="TreeGrafter"/>
</dbReference>
<accession>A0A7R9F2L5</accession>
<dbReference type="PANTHER" id="PTHR12409">
    <property type="entry name" value="PREFOLDIN SUBUNIT 3"/>
    <property type="match status" value="1"/>
</dbReference>
<dbReference type="PIRSF" id="PIRSF016396">
    <property type="entry name" value="Prefoldin_subunit_3"/>
    <property type="match status" value="1"/>
</dbReference>
<dbReference type="InterPro" id="IPR009053">
    <property type="entry name" value="Prefoldin"/>
</dbReference>
<dbReference type="GO" id="GO:0015631">
    <property type="term" value="F:tubulin binding"/>
    <property type="evidence" value="ECO:0007669"/>
    <property type="project" value="TreeGrafter"/>
</dbReference>
<gene>
    <name evidence="5" type="ORF">TBIB3V08_LOCUS7063</name>
</gene>
<reference evidence="5" key="1">
    <citation type="submission" date="2020-11" db="EMBL/GenBank/DDBJ databases">
        <authorList>
            <person name="Tran Van P."/>
        </authorList>
    </citation>
    <scope>NUCLEOTIDE SEQUENCE</scope>
</reference>
<feature type="coiled-coil region" evidence="4">
    <location>
        <begin position="148"/>
        <end position="175"/>
    </location>
</feature>
<dbReference type="FunFam" id="1.10.287.370:FF:000001">
    <property type="entry name" value="Prefoldin subunit 3"/>
    <property type="match status" value="1"/>
</dbReference>
<dbReference type="InterPro" id="IPR016655">
    <property type="entry name" value="PFD3"/>
</dbReference>
<dbReference type="EMBL" id="OD566806">
    <property type="protein sequence ID" value="CAD7444693.1"/>
    <property type="molecule type" value="Genomic_DNA"/>
</dbReference>
<sequence>MTMSEKVLKRLDEQHSKYKFMEYNLLSKRRRAKRNTQNGSLVVVFFHFHDQLTTVLPHCENYTQPMTRRSGLKSYSGVMRLKLQIPELENSLEMIKFLQKQSGLTREIEMQYMLSDQVYVKAVVPPTDKVCLWLGANVMLEYTLADALNLLTNNIQSAKKNLNYVEHDLDFLRDQFTTTEVNMARVYNWDVKRRQAAKASS</sequence>
<comment type="similarity">
    <text evidence="1 3">Belongs to the prefoldin subunit alpha family.</text>
</comment>
<dbReference type="GO" id="GO:0016272">
    <property type="term" value="C:prefoldin complex"/>
    <property type="evidence" value="ECO:0007669"/>
    <property type="project" value="UniProtKB-UniRule"/>
</dbReference>
<dbReference type="GO" id="GO:0007017">
    <property type="term" value="P:microtubule-based process"/>
    <property type="evidence" value="ECO:0007669"/>
    <property type="project" value="TreeGrafter"/>
</dbReference>